<evidence type="ECO:0000313" key="2">
    <source>
        <dbReference type="EMBL" id="GLB50438.1"/>
    </source>
</evidence>
<keyword evidence="2" id="KW-0489">Methyltransferase</keyword>
<dbReference type="Pfam" id="PF01717">
    <property type="entry name" value="Meth_synt_2"/>
    <property type="match status" value="1"/>
</dbReference>
<dbReference type="GO" id="GO:0008168">
    <property type="term" value="F:methyltransferase activity"/>
    <property type="evidence" value="ECO:0007669"/>
    <property type="project" value="UniProtKB-KW"/>
</dbReference>
<gene>
    <name evidence="2" type="ORF">Y10_28060</name>
</gene>
<keyword evidence="2" id="KW-0808">Transferase</keyword>
<dbReference type="RefSeq" id="WP_281766062.1">
    <property type="nucleotide sequence ID" value="NZ_BRVO01000003.1"/>
</dbReference>
<sequence length="375" mass="42249">MCTLHKAPFRADTVGSFLRPERLKQARLDYSANRISKETLISIEDEEILKLVAKQKELGLKAITDGEFRRSWWHLDCFWFFDGIDKITLDAGYKFQGVESRPESAVVTGKIGFTAHPFVKHFEFLKTAVGTDDAVARQTLPAPAQCYAELFRGDNAKAAASIYPIIEDLQADLIAAYKQLILALYDAGCRNLQLDDCTWGMLCDANFWTTMVTTEYNPEKLIDLYLHLNNSVLEGLPEDLTINTHVCRGNFKSTWAASGGYDRVAKKLFGEELVNAYYLEFDTERSGDFGPLKEVAPHKKVVLGLVTSKDATLENKSAIIKRIHEAAEYVPLENLYLSPQCGFASTEEGNLLTEEQQWDKIKLIKEIADEVWGTL</sequence>
<feature type="domain" description="Cobalamin-independent methionine synthase MetE C-terminal/archaeal" evidence="1">
    <location>
        <begin position="12"/>
        <end position="347"/>
    </location>
</feature>
<name>A0ABQ5MM03_9FLAO</name>
<evidence type="ECO:0000313" key="3">
    <source>
        <dbReference type="Proteomes" id="UP001143543"/>
    </source>
</evidence>
<dbReference type="InterPro" id="IPR002629">
    <property type="entry name" value="Met_Synth_C/arc"/>
</dbReference>
<dbReference type="InterPro" id="IPR038071">
    <property type="entry name" value="UROD/MetE-like_sf"/>
</dbReference>
<dbReference type="GO" id="GO:0032259">
    <property type="term" value="P:methylation"/>
    <property type="evidence" value="ECO:0007669"/>
    <property type="project" value="UniProtKB-KW"/>
</dbReference>
<reference evidence="2" key="1">
    <citation type="submission" date="2022-07" db="EMBL/GenBank/DDBJ databases">
        <title>Taxonomy of Novel Oxalotrophic and Methylotrophic Bacteria.</title>
        <authorList>
            <person name="Sahin N."/>
            <person name="Tani A."/>
        </authorList>
    </citation>
    <scope>NUCLEOTIDE SEQUENCE</scope>
    <source>
        <strain evidence="2">Y10</strain>
    </source>
</reference>
<dbReference type="Gene3D" id="3.20.20.210">
    <property type="match status" value="1"/>
</dbReference>
<dbReference type="PANTHER" id="PTHR43844:SF1">
    <property type="entry name" value="METHIONINE SYNTHASE"/>
    <property type="match status" value="1"/>
</dbReference>
<proteinExistence type="predicted"/>
<keyword evidence="3" id="KW-1185">Reference proteome</keyword>
<organism evidence="2 3">
    <name type="scientific">Neptunitalea lumnitzerae</name>
    <dbReference type="NCBI Taxonomy" id="2965509"/>
    <lineage>
        <taxon>Bacteria</taxon>
        <taxon>Pseudomonadati</taxon>
        <taxon>Bacteroidota</taxon>
        <taxon>Flavobacteriia</taxon>
        <taxon>Flavobacteriales</taxon>
        <taxon>Flavobacteriaceae</taxon>
        <taxon>Neptunitalea</taxon>
    </lineage>
</organism>
<protein>
    <submittedName>
        <fullName evidence="2">5-methyltetrahydropteroyltriglutamate--homocysteine methyltransferase</fullName>
    </submittedName>
</protein>
<dbReference type="PANTHER" id="PTHR43844">
    <property type="entry name" value="METHIONINE SYNTHASE"/>
    <property type="match status" value="1"/>
</dbReference>
<comment type="caution">
    <text evidence="2">The sequence shown here is derived from an EMBL/GenBank/DDBJ whole genome shotgun (WGS) entry which is preliminary data.</text>
</comment>
<evidence type="ECO:0000259" key="1">
    <source>
        <dbReference type="Pfam" id="PF01717"/>
    </source>
</evidence>
<dbReference type="Proteomes" id="UP001143543">
    <property type="component" value="Unassembled WGS sequence"/>
</dbReference>
<dbReference type="EMBL" id="BRVO01000003">
    <property type="protein sequence ID" value="GLB50438.1"/>
    <property type="molecule type" value="Genomic_DNA"/>
</dbReference>
<dbReference type="NCBIfam" id="NF005085">
    <property type="entry name" value="PRK06520.1"/>
    <property type="match status" value="1"/>
</dbReference>
<accession>A0ABQ5MM03</accession>
<dbReference type="CDD" id="cd03311">
    <property type="entry name" value="CIMS_C_terminal_like"/>
    <property type="match status" value="1"/>
</dbReference>
<dbReference type="SUPFAM" id="SSF51726">
    <property type="entry name" value="UROD/MetE-like"/>
    <property type="match status" value="1"/>
</dbReference>